<dbReference type="InterPro" id="IPR005295">
    <property type="entry name" value="IBV_3B"/>
</dbReference>
<name>H9BR31_9NIDO</name>
<dbReference type="KEGG" id="vg:11945671"/>
<evidence type="ECO:0000256" key="1">
    <source>
        <dbReference type="ARBA" id="ARBA00019811"/>
    </source>
</evidence>
<protein>
    <recommendedName>
        <fullName evidence="1">Non-structural protein 3b</fullName>
    </recommendedName>
    <alternativeName>
        <fullName evidence="2">Accessory protein 3b</fullName>
    </alternativeName>
</protein>
<evidence type="ECO:0000256" key="3">
    <source>
        <dbReference type="SAM" id="MobiDB-lite"/>
    </source>
</evidence>
<evidence type="ECO:0000313" key="4">
    <source>
        <dbReference type="EMBL" id="AFD29240.1"/>
    </source>
</evidence>
<dbReference type="EMBL" id="JQ065048">
    <property type="protein sequence ID" value="AFD29240.1"/>
    <property type="molecule type" value="Genomic_RNA"/>
</dbReference>
<feature type="compositionally biased region" description="Acidic residues" evidence="3">
    <location>
        <begin position="70"/>
        <end position="82"/>
    </location>
</feature>
<proteinExistence type="predicted"/>
<gene>
    <name evidence="4" type="primary">NS7b</name>
</gene>
<dbReference type="Proteomes" id="UP000167590">
    <property type="component" value="Segment"/>
</dbReference>
<reference evidence="4 5" key="1">
    <citation type="journal article" date="2012" name="J. Virol.">
        <title>Discovery of seven novel Mammalian and avian coronaviruses in the genus deltacoronavirus supports bat coronaviruses as the gene source of alphacoronavirus and betacoronavirus and avian coronaviruses as the gene source of gammacoronavirus and deltacoronavirus.</title>
        <authorList>
            <person name="Woo P.C."/>
            <person name="Lau S.K."/>
            <person name="Lam C.S."/>
            <person name="Lau C.C."/>
            <person name="Tsang A.K."/>
            <person name="Lau J.H."/>
            <person name="Bai R."/>
            <person name="Teng J.L."/>
            <person name="Tsang C.C."/>
            <person name="Wang M."/>
            <person name="Zheng B.J."/>
            <person name="Chan K.H."/>
            <person name="Yuen K.Y."/>
        </authorList>
    </citation>
    <scope>NUCLEOTIDE SEQUENCE [LARGE SCALE GENOMIC DNA]</scope>
    <source>
        <strain evidence="4">HKU20-9243</strain>
    </source>
</reference>
<keyword evidence="5" id="KW-1185">Reference proteome</keyword>
<evidence type="ECO:0000256" key="2">
    <source>
        <dbReference type="ARBA" id="ARBA00030002"/>
    </source>
</evidence>
<organism evidence="4 5">
    <name type="scientific">Wigeon coronavirus HKU20</name>
    <dbReference type="NCBI Taxonomy" id="1159908"/>
    <lineage>
        <taxon>Viruses</taxon>
        <taxon>Riboviria</taxon>
        <taxon>Orthornavirae</taxon>
        <taxon>Pisuviricota</taxon>
        <taxon>Pisoniviricetes</taxon>
        <taxon>Nidovirales</taxon>
        <taxon>Cornidovirineae</taxon>
        <taxon>Coronaviridae</taxon>
        <taxon>Orthocoronavirinae</taxon>
        <taxon>Deltacoronavirus</taxon>
        <taxon>Andecovirus</taxon>
        <taxon>Deltacoronavirus marecae</taxon>
    </lineage>
</organism>
<feature type="region of interest" description="Disordered" evidence="3">
    <location>
        <begin position="63"/>
        <end position="82"/>
    </location>
</feature>
<accession>H9BR31</accession>
<evidence type="ECO:0000313" key="5">
    <source>
        <dbReference type="Proteomes" id="UP000167590"/>
    </source>
</evidence>
<dbReference type="GeneID" id="11945671"/>
<dbReference type="RefSeq" id="YP_005352877.1">
    <property type="nucleotide sequence ID" value="NC_016995.1"/>
</dbReference>
<sequence length="82" mass="9135">MDPSSLRNPSTITIDQLLQLGDSVIIRVTNILSTISITQERAVFDPFEVAVWSYGSFWELDSLPSSPNLSDDEELDTDESLC</sequence>
<dbReference type="Pfam" id="PF03622">
    <property type="entry name" value="IBV_3B"/>
    <property type="match status" value="1"/>
</dbReference>